<keyword evidence="1" id="KW-0472">Membrane</keyword>
<name>K6DCC1_9BACI</name>
<protein>
    <submittedName>
        <fullName evidence="2">Uncharacterized protein</fullName>
    </submittedName>
</protein>
<dbReference type="EMBL" id="AJLS01000127">
    <property type="protein sequence ID" value="EKN65713.1"/>
    <property type="molecule type" value="Genomic_DNA"/>
</dbReference>
<accession>K6DCC1</accession>
<dbReference type="Proteomes" id="UP000006316">
    <property type="component" value="Unassembled WGS sequence"/>
</dbReference>
<proteinExistence type="predicted"/>
<feature type="transmembrane region" description="Helical" evidence="1">
    <location>
        <begin position="6"/>
        <end position="26"/>
    </location>
</feature>
<evidence type="ECO:0000313" key="3">
    <source>
        <dbReference type="Proteomes" id="UP000006316"/>
    </source>
</evidence>
<evidence type="ECO:0000256" key="1">
    <source>
        <dbReference type="SAM" id="Phobius"/>
    </source>
</evidence>
<organism evidence="2 3">
    <name type="scientific">Neobacillus bataviensis LMG 21833</name>
    <dbReference type="NCBI Taxonomy" id="1117379"/>
    <lineage>
        <taxon>Bacteria</taxon>
        <taxon>Bacillati</taxon>
        <taxon>Bacillota</taxon>
        <taxon>Bacilli</taxon>
        <taxon>Bacillales</taxon>
        <taxon>Bacillaceae</taxon>
        <taxon>Neobacillus</taxon>
    </lineage>
</organism>
<gene>
    <name evidence="2" type="ORF">BABA_19011</name>
</gene>
<evidence type="ECO:0000313" key="2">
    <source>
        <dbReference type="EMBL" id="EKN65713.1"/>
    </source>
</evidence>
<keyword evidence="1" id="KW-0812">Transmembrane</keyword>
<sequence length="71" mass="8746">MWNSIMLIAGCFCLVIVLEESIYYFWNRYVYGPNEERTRKWKNRLKTIRGFLKRKQYDNIQETNNEKSSQM</sequence>
<dbReference type="PATRIC" id="fig|1117379.3.peg.3938"/>
<dbReference type="AlphaFoldDB" id="K6DCC1"/>
<keyword evidence="3" id="KW-1185">Reference proteome</keyword>
<dbReference type="eggNOG" id="ENOG5030EJT">
    <property type="taxonomic scope" value="Bacteria"/>
</dbReference>
<keyword evidence="1" id="KW-1133">Transmembrane helix</keyword>
<comment type="caution">
    <text evidence="2">The sequence shown here is derived from an EMBL/GenBank/DDBJ whole genome shotgun (WGS) entry which is preliminary data.</text>
</comment>
<dbReference type="OrthoDB" id="2897526at2"/>
<dbReference type="RefSeq" id="WP_007086795.1">
    <property type="nucleotide sequence ID" value="NZ_AJLS01000127.1"/>
</dbReference>
<reference evidence="2 3" key="1">
    <citation type="journal article" date="2012" name="Front. Microbiol.">
        <title>Redundancy and modularity in membrane-associated dissimilatory nitrate reduction in Bacillus.</title>
        <authorList>
            <person name="Heylen K."/>
            <person name="Keltjens J."/>
        </authorList>
    </citation>
    <scope>NUCLEOTIDE SEQUENCE [LARGE SCALE GENOMIC DNA]</scope>
    <source>
        <strain evidence="3">LMG 21833T</strain>
    </source>
</reference>